<dbReference type="GO" id="GO:0003677">
    <property type="term" value="F:DNA binding"/>
    <property type="evidence" value="ECO:0007669"/>
    <property type="project" value="InterPro"/>
</dbReference>
<dbReference type="PATRIC" id="fig|1249627.3.peg.3258"/>
<dbReference type="InterPro" id="IPR002104">
    <property type="entry name" value="Integrase_catalytic"/>
</dbReference>
<keyword evidence="1" id="KW-0229">DNA integration</keyword>
<dbReference type="AlphaFoldDB" id="W9VCZ0"/>
<reference evidence="4 5" key="1">
    <citation type="submission" date="2012-11" db="EMBL/GenBank/DDBJ databases">
        <title>Genome assembly of Thiorhodococcus sp. AK35.</title>
        <authorList>
            <person name="Nupur N."/>
            <person name="Khatri I."/>
            <person name="Subramanian S."/>
            <person name="Pinnaka A."/>
        </authorList>
    </citation>
    <scope>NUCLEOTIDE SEQUENCE [LARGE SCALE GENOMIC DNA]</scope>
    <source>
        <strain evidence="4 5">AK35</strain>
    </source>
</reference>
<dbReference type="SUPFAM" id="SSF56349">
    <property type="entry name" value="DNA breaking-rejoining enzymes"/>
    <property type="match status" value="1"/>
</dbReference>
<evidence type="ECO:0000313" key="5">
    <source>
        <dbReference type="Proteomes" id="UP000019460"/>
    </source>
</evidence>
<dbReference type="Gene3D" id="1.10.443.10">
    <property type="entry name" value="Intergrase catalytic core"/>
    <property type="match status" value="1"/>
</dbReference>
<evidence type="ECO:0000256" key="2">
    <source>
        <dbReference type="ARBA" id="ARBA00023172"/>
    </source>
</evidence>
<evidence type="ECO:0000256" key="1">
    <source>
        <dbReference type="ARBA" id="ARBA00022908"/>
    </source>
</evidence>
<keyword evidence="5" id="KW-1185">Reference proteome</keyword>
<dbReference type="GO" id="GO:0006310">
    <property type="term" value="P:DNA recombination"/>
    <property type="evidence" value="ECO:0007669"/>
    <property type="project" value="UniProtKB-KW"/>
</dbReference>
<dbReference type="EMBL" id="AONC01000052">
    <property type="protein sequence ID" value="EXJ13907.1"/>
    <property type="molecule type" value="Genomic_DNA"/>
</dbReference>
<sequence length="168" mass="19431">MSPPGRDRRISEEEEQSILQALEHNPRMKALVIFAIETGMRRGEICNMQWGHINWASRILHIPKTKTDTPRTIPLSQKALEALNALPRQDEGLVWGGQPHSISQAFRRACKRVGIEDLHLHDLRHEATSRFFEKGFNTMEVSSITGHKDLRMLKRYTHIRAETLVHRL</sequence>
<dbReference type="PANTHER" id="PTHR30349:SF94">
    <property type="entry name" value="INTEGRASE_RECOMBINASE HI_1414-RELATED"/>
    <property type="match status" value="1"/>
</dbReference>
<organism evidence="4 5">
    <name type="scientific">Imhoffiella purpurea</name>
    <dbReference type="NCBI Taxonomy" id="1249627"/>
    <lineage>
        <taxon>Bacteria</taxon>
        <taxon>Pseudomonadati</taxon>
        <taxon>Pseudomonadota</taxon>
        <taxon>Gammaproteobacteria</taxon>
        <taxon>Chromatiales</taxon>
        <taxon>Chromatiaceae</taxon>
        <taxon>Imhoffiella</taxon>
    </lineage>
</organism>
<evidence type="ECO:0000313" key="4">
    <source>
        <dbReference type="EMBL" id="EXJ13907.1"/>
    </source>
</evidence>
<comment type="caution">
    <text evidence="4">The sequence shown here is derived from an EMBL/GenBank/DDBJ whole genome shotgun (WGS) entry which is preliminary data.</text>
</comment>
<dbReference type="STRING" id="1249627.D779_3107"/>
<dbReference type="InterPro" id="IPR013762">
    <property type="entry name" value="Integrase-like_cat_sf"/>
</dbReference>
<protein>
    <submittedName>
        <fullName evidence="4">Shufflon-specific DNA recombinase</fullName>
    </submittedName>
</protein>
<gene>
    <name evidence="4" type="ORF">D779_3107</name>
</gene>
<dbReference type="Pfam" id="PF00589">
    <property type="entry name" value="Phage_integrase"/>
    <property type="match status" value="1"/>
</dbReference>
<dbReference type="PROSITE" id="PS51898">
    <property type="entry name" value="TYR_RECOMBINASE"/>
    <property type="match status" value="1"/>
</dbReference>
<name>W9VCZ0_9GAMM</name>
<keyword evidence="2" id="KW-0233">DNA recombination</keyword>
<proteinExistence type="predicted"/>
<evidence type="ECO:0000259" key="3">
    <source>
        <dbReference type="PROSITE" id="PS51898"/>
    </source>
</evidence>
<dbReference type="PANTHER" id="PTHR30349">
    <property type="entry name" value="PHAGE INTEGRASE-RELATED"/>
    <property type="match status" value="1"/>
</dbReference>
<feature type="domain" description="Tyr recombinase" evidence="3">
    <location>
        <begin position="5"/>
        <end position="168"/>
    </location>
</feature>
<accession>W9VCZ0</accession>
<dbReference type="CDD" id="cd00796">
    <property type="entry name" value="INT_Rci_Hp1_C"/>
    <property type="match status" value="1"/>
</dbReference>
<dbReference type="GO" id="GO:0015074">
    <property type="term" value="P:DNA integration"/>
    <property type="evidence" value="ECO:0007669"/>
    <property type="project" value="UniProtKB-KW"/>
</dbReference>
<dbReference type="InterPro" id="IPR050090">
    <property type="entry name" value="Tyrosine_recombinase_XerCD"/>
</dbReference>
<dbReference type="Proteomes" id="UP000019460">
    <property type="component" value="Unassembled WGS sequence"/>
</dbReference>
<dbReference type="eggNOG" id="COG0582">
    <property type="taxonomic scope" value="Bacteria"/>
</dbReference>
<dbReference type="InterPro" id="IPR011010">
    <property type="entry name" value="DNA_brk_join_enz"/>
</dbReference>